<gene>
    <name evidence="1" type="ORF">S03H2_14427</name>
</gene>
<accession>X1HFD3</accession>
<name>X1HFD3_9ZZZZ</name>
<dbReference type="EMBL" id="BARU01007322">
    <property type="protein sequence ID" value="GAH43988.1"/>
    <property type="molecule type" value="Genomic_DNA"/>
</dbReference>
<comment type="caution">
    <text evidence="1">The sequence shown here is derived from an EMBL/GenBank/DDBJ whole genome shotgun (WGS) entry which is preliminary data.</text>
</comment>
<organism evidence="1">
    <name type="scientific">marine sediment metagenome</name>
    <dbReference type="NCBI Taxonomy" id="412755"/>
    <lineage>
        <taxon>unclassified sequences</taxon>
        <taxon>metagenomes</taxon>
        <taxon>ecological metagenomes</taxon>
    </lineage>
</organism>
<dbReference type="AlphaFoldDB" id="X1HFD3"/>
<reference evidence="1" key="1">
    <citation type="journal article" date="2014" name="Front. Microbiol.">
        <title>High frequency of phylogenetically diverse reductive dehalogenase-homologous genes in deep subseafloor sedimentary metagenomes.</title>
        <authorList>
            <person name="Kawai M."/>
            <person name="Futagami T."/>
            <person name="Toyoda A."/>
            <person name="Takaki Y."/>
            <person name="Nishi S."/>
            <person name="Hori S."/>
            <person name="Arai W."/>
            <person name="Tsubouchi T."/>
            <person name="Morono Y."/>
            <person name="Uchiyama I."/>
            <person name="Ito T."/>
            <person name="Fujiyama A."/>
            <person name="Inagaki F."/>
            <person name="Takami H."/>
        </authorList>
    </citation>
    <scope>NUCLEOTIDE SEQUENCE</scope>
    <source>
        <strain evidence="1">Expedition CK06-06</strain>
    </source>
</reference>
<protein>
    <submittedName>
        <fullName evidence="1">Uncharacterized protein</fullName>
    </submittedName>
</protein>
<sequence length="39" mass="4180">MAEGQLNDVRIGVSVGAALLCLRPILPKLFMRGIGASRR</sequence>
<evidence type="ECO:0000313" key="1">
    <source>
        <dbReference type="EMBL" id="GAH43988.1"/>
    </source>
</evidence>
<proteinExistence type="predicted"/>